<keyword evidence="2" id="KW-0067">ATP-binding</keyword>
<dbReference type="GO" id="GO:0043565">
    <property type="term" value="F:sequence-specific DNA binding"/>
    <property type="evidence" value="ECO:0007669"/>
    <property type="project" value="InterPro"/>
</dbReference>
<dbReference type="PANTHER" id="PTHR32071">
    <property type="entry name" value="TRANSCRIPTIONAL REGULATORY PROTEIN"/>
    <property type="match status" value="1"/>
</dbReference>
<reference evidence="9 10" key="1">
    <citation type="submission" date="2019-04" db="EMBL/GenBank/DDBJ databases">
        <authorList>
            <person name="Van Vliet M D."/>
        </authorList>
    </citation>
    <scope>NUCLEOTIDE SEQUENCE [LARGE SCALE GENOMIC DNA]</scope>
    <source>
        <strain evidence="9 10">F1</strain>
    </source>
</reference>
<dbReference type="PANTHER" id="PTHR32071:SF117">
    <property type="entry name" value="PTS-DEPENDENT DIHYDROXYACETONE KINASE OPERON REGULATORY PROTEIN-RELATED"/>
    <property type="match status" value="1"/>
</dbReference>
<dbReference type="InterPro" id="IPR058031">
    <property type="entry name" value="AAA_lid_NorR"/>
</dbReference>
<proteinExistence type="predicted"/>
<dbReference type="Gene3D" id="3.40.50.300">
    <property type="entry name" value="P-loop containing nucleotide triphosphate hydrolases"/>
    <property type="match status" value="1"/>
</dbReference>
<keyword evidence="4" id="KW-0238">DNA-binding</keyword>
<dbReference type="GO" id="GO:0005524">
    <property type="term" value="F:ATP binding"/>
    <property type="evidence" value="ECO:0007669"/>
    <property type="project" value="UniProtKB-KW"/>
</dbReference>
<feature type="domain" description="Sigma-54 factor interaction" evidence="8">
    <location>
        <begin position="206"/>
        <end position="435"/>
    </location>
</feature>
<evidence type="ECO:0000313" key="10">
    <source>
        <dbReference type="Proteomes" id="UP000366872"/>
    </source>
</evidence>
<dbReference type="Pfam" id="PF13185">
    <property type="entry name" value="GAF_2"/>
    <property type="match status" value="1"/>
</dbReference>
<name>A0A6C2TVA1_PONDE</name>
<dbReference type="AlphaFoldDB" id="A0A6C2TVA1"/>
<dbReference type="Pfam" id="PF00158">
    <property type="entry name" value="Sigma54_activat"/>
    <property type="match status" value="1"/>
</dbReference>
<dbReference type="Gene3D" id="3.30.450.40">
    <property type="match status" value="1"/>
</dbReference>
<dbReference type="Gene3D" id="1.10.10.60">
    <property type="entry name" value="Homeodomain-like"/>
    <property type="match status" value="1"/>
</dbReference>
<keyword evidence="10" id="KW-1185">Reference proteome</keyword>
<accession>A0A6C2TVA1</accession>
<dbReference type="SUPFAM" id="SSF46689">
    <property type="entry name" value="Homeodomain-like"/>
    <property type="match status" value="1"/>
</dbReference>
<dbReference type="InterPro" id="IPR025662">
    <property type="entry name" value="Sigma_54_int_dom_ATP-bd_1"/>
</dbReference>
<keyword evidence="1" id="KW-0547">Nucleotide-binding</keyword>
<dbReference type="EMBL" id="CAAHFG010000001">
    <property type="protein sequence ID" value="VGO11555.1"/>
    <property type="molecule type" value="Genomic_DNA"/>
</dbReference>
<dbReference type="InterPro" id="IPR002197">
    <property type="entry name" value="HTH_Fis"/>
</dbReference>
<dbReference type="PROSITE" id="PS50045">
    <property type="entry name" value="SIGMA54_INTERACT_4"/>
    <property type="match status" value="1"/>
</dbReference>
<dbReference type="FunFam" id="1.10.8.60:FF:000014">
    <property type="entry name" value="DNA-binding transcriptional regulator NtrC"/>
    <property type="match status" value="1"/>
</dbReference>
<evidence type="ECO:0000256" key="4">
    <source>
        <dbReference type="ARBA" id="ARBA00023125"/>
    </source>
</evidence>
<dbReference type="InterPro" id="IPR025943">
    <property type="entry name" value="Sigma_54_int_dom_ATP-bd_2"/>
</dbReference>
<keyword evidence="3" id="KW-0805">Transcription regulation</keyword>
<protein>
    <submittedName>
        <fullName evidence="9">Nitrogen fixation protein VnfA</fullName>
    </submittedName>
</protein>
<dbReference type="SUPFAM" id="SSF52540">
    <property type="entry name" value="P-loop containing nucleoside triphosphate hydrolases"/>
    <property type="match status" value="1"/>
</dbReference>
<dbReference type="InterPro" id="IPR025944">
    <property type="entry name" value="Sigma_54_int_dom_CS"/>
</dbReference>
<dbReference type="SMART" id="SM00382">
    <property type="entry name" value="AAA"/>
    <property type="match status" value="1"/>
</dbReference>
<dbReference type="FunFam" id="3.40.50.300:FF:000006">
    <property type="entry name" value="DNA-binding transcriptional regulator NtrC"/>
    <property type="match status" value="1"/>
</dbReference>
<evidence type="ECO:0000256" key="7">
    <source>
        <dbReference type="SAM" id="Coils"/>
    </source>
</evidence>
<dbReference type="InterPro" id="IPR003018">
    <property type="entry name" value="GAF"/>
</dbReference>
<dbReference type="InterPro" id="IPR027417">
    <property type="entry name" value="P-loop_NTPase"/>
</dbReference>
<dbReference type="Gene3D" id="1.10.8.60">
    <property type="match status" value="1"/>
</dbReference>
<dbReference type="SMART" id="SM00065">
    <property type="entry name" value="GAF"/>
    <property type="match status" value="1"/>
</dbReference>
<dbReference type="PRINTS" id="PR01590">
    <property type="entry name" value="HTHFIS"/>
</dbReference>
<dbReference type="GO" id="GO:0006355">
    <property type="term" value="P:regulation of DNA-templated transcription"/>
    <property type="evidence" value="ECO:0007669"/>
    <property type="project" value="InterPro"/>
</dbReference>
<evidence type="ECO:0000256" key="2">
    <source>
        <dbReference type="ARBA" id="ARBA00022840"/>
    </source>
</evidence>
<evidence type="ECO:0000313" key="9">
    <source>
        <dbReference type="EMBL" id="VGO11555.1"/>
    </source>
</evidence>
<gene>
    <name evidence="9" type="primary">vnfA_1</name>
    <name evidence="9" type="ORF">PDESU_00100</name>
</gene>
<dbReference type="InterPro" id="IPR002078">
    <property type="entry name" value="Sigma_54_int"/>
</dbReference>
<dbReference type="InterPro" id="IPR003593">
    <property type="entry name" value="AAA+_ATPase"/>
</dbReference>
<evidence type="ECO:0000256" key="1">
    <source>
        <dbReference type="ARBA" id="ARBA00022741"/>
    </source>
</evidence>
<dbReference type="InterPro" id="IPR029016">
    <property type="entry name" value="GAF-like_dom_sf"/>
</dbReference>
<feature type="coiled-coil region" evidence="7">
    <location>
        <begin position="169"/>
        <end position="196"/>
    </location>
</feature>
<dbReference type="InterPro" id="IPR009057">
    <property type="entry name" value="Homeodomain-like_sf"/>
</dbReference>
<evidence type="ECO:0000256" key="3">
    <source>
        <dbReference type="ARBA" id="ARBA00023015"/>
    </source>
</evidence>
<evidence type="ECO:0000256" key="6">
    <source>
        <dbReference type="ARBA" id="ARBA00023163"/>
    </source>
</evidence>
<dbReference type="PROSITE" id="PS00688">
    <property type="entry name" value="SIGMA54_INTERACT_3"/>
    <property type="match status" value="1"/>
</dbReference>
<dbReference type="Proteomes" id="UP000366872">
    <property type="component" value="Unassembled WGS sequence"/>
</dbReference>
<dbReference type="CDD" id="cd00009">
    <property type="entry name" value="AAA"/>
    <property type="match status" value="1"/>
</dbReference>
<dbReference type="PROSITE" id="PS00676">
    <property type="entry name" value="SIGMA54_INTERACT_2"/>
    <property type="match status" value="1"/>
</dbReference>
<evidence type="ECO:0000259" key="8">
    <source>
        <dbReference type="PROSITE" id="PS50045"/>
    </source>
</evidence>
<keyword evidence="6" id="KW-0804">Transcription</keyword>
<dbReference type="PROSITE" id="PS00675">
    <property type="entry name" value="SIGMA54_INTERACT_1"/>
    <property type="match status" value="1"/>
</dbReference>
<organism evidence="9 10">
    <name type="scientific">Pontiella desulfatans</name>
    <dbReference type="NCBI Taxonomy" id="2750659"/>
    <lineage>
        <taxon>Bacteria</taxon>
        <taxon>Pseudomonadati</taxon>
        <taxon>Kiritimatiellota</taxon>
        <taxon>Kiritimatiellia</taxon>
        <taxon>Kiritimatiellales</taxon>
        <taxon>Pontiellaceae</taxon>
        <taxon>Pontiella</taxon>
    </lineage>
</organism>
<keyword evidence="5" id="KW-0010">Activator</keyword>
<dbReference type="Pfam" id="PF25601">
    <property type="entry name" value="AAA_lid_14"/>
    <property type="match status" value="1"/>
</dbReference>
<dbReference type="SUPFAM" id="SSF55781">
    <property type="entry name" value="GAF domain-like"/>
    <property type="match status" value="1"/>
</dbReference>
<keyword evidence="7" id="KW-0175">Coiled coil</keyword>
<sequence length="521" mass="58319">MNKPTPHEDAKMNQSEKELQVLYKISQTISARQHNISGLLNEVLEIMETDMGVLRGTLTLRKPGTDILNIEASSGLSTSEMRRGQYELGEGVTGRVAKTGQPDLIPDISKSPDFLNRTKARGDHKTAFICVPIIHHKEVIGTMSIDLPSSAEEELQGYSVFLEHVAQILASAVSTIREENEERNALESENEMLRRQLGGRYSIDNMVGNCNSMRAVYEQIVQVANSAATVLVRGESGTGKELVARAIHFNSPRKNNAFVSVNCAALPENLIESELFGHEKGAFTGAQQQRKGRFELANGGTIFLDEIGDISPPVQVRLLRVLQEKSFERVGGNETITVNVRVVAATSRNLEEGMTTDTFREDLYYRLNVFPIMLPPLRERKSDIMLLADHFLQKYGEMYGKDMKRISTSAINMMMAYHWPGNVRELENCIERAVLTSSDCVIHGFNMPPSLQTSDETHTSLLPENGANLKQMIEAYEREILIDALKKHRGNAAAVARYLQATQRIINYRIKNLGIEPRNYK</sequence>
<evidence type="ECO:0000256" key="5">
    <source>
        <dbReference type="ARBA" id="ARBA00023159"/>
    </source>
</evidence>